<sequence>MNRIIGIGFCGLVNSNHRMPGWFQRSWAYHGDDGKLFIQSGSGKTPSADFGDSGMFGQGDVVGVGLDMKSGQGFCTRNGKRLDMGDAFETLHKKFNFGKLYPCVGFSLEGLGVGLHFRVNFDGSKDHPFKFEE</sequence>
<dbReference type="PANTHER" id="PTHR12864">
    <property type="entry name" value="RAN BINDING PROTEIN 9-RELATED"/>
    <property type="match status" value="1"/>
</dbReference>
<dbReference type="InterPro" id="IPR044736">
    <property type="entry name" value="Gid1/RanBPM/SPLA_SPRY"/>
</dbReference>
<dbReference type="PROSITE" id="PS50188">
    <property type="entry name" value="B302_SPRY"/>
    <property type="match status" value="1"/>
</dbReference>
<dbReference type="Gene3D" id="2.60.120.920">
    <property type="match status" value="1"/>
</dbReference>
<dbReference type="EMBL" id="CABFNS010000919">
    <property type="protein sequence ID" value="VUC35735.1"/>
    <property type="molecule type" value="Genomic_DNA"/>
</dbReference>
<accession>A0ABY6UY15</accession>
<keyword evidence="3" id="KW-1185">Reference proteome</keyword>
<dbReference type="InterPro" id="IPR001870">
    <property type="entry name" value="B30.2/SPRY"/>
</dbReference>
<dbReference type="InterPro" id="IPR003877">
    <property type="entry name" value="SPRY_dom"/>
</dbReference>
<name>A0ABY6UY15_BIOOC</name>
<gene>
    <name evidence="2" type="ORF">CLO192961_LOCUS426821</name>
</gene>
<dbReference type="CDD" id="cd12885">
    <property type="entry name" value="SPRY_RanBP_like"/>
    <property type="match status" value="1"/>
</dbReference>
<evidence type="ECO:0000313" key="3">
    <source>
        <dbReference type="Proteomes" id="UP000766486"/>
    </source>
</evidence>
<proteinExistence type="predicted"/>
<dbReference type="SUPFAM" id="SSF49899">
    <property type="entry name" value="Concanavalin A-like lectins/glucanases"/>
    <property type="match status" value="1"/>
</dbReference>
<organism evidence="2 3">
    <name type="scientific">Bionectria ochroleuca</name>
    <name type="common">Gliocladium roseum</name>
    <dbReference type="NCBI Taxonomy" id="29856"/>
    <lineage>
        <taxon>Eukaryota</taxon>
        <taxon>Fungi</taxon>
        <taxon>Dikarya</taxon>
        <taxon>Ascomycota</taxon>
        <taxon>Pezizomycotina</taxon>
        <taxon>Sordariomycetes</taxon>
        <taxon>Hypocreomycetidae</taxon>
        <taxon>Hypocreales</taxon>
        <taxon>Bionectriaceae</taxon>
        <taxon>Clonostachys</taxon>
    </lineage>
</organism>
<protein>
    <recommendedName>
        <fullName evidence="1">B30.2/SPRY domain-containing protein</fullName>
    </recommendedName>
</protein>
<dbReference type="Pfam" id="PF00622">
    <property type="entry name" value="SPRY"/>
    <property type="match status" value="1"/>
</dbReference>
<feature type="domain" description="B30.2/SPRY" evidence="1">
    <location>
        <begin position="1"/>
        <end position="126"/>
    </location>
</feature>
<dbReference type="InterPro" id="IPR050618">
    <property type="entry name" value="Ubq-SigPath_Reg"/>
</dbReference>
<dbReference type="InterPro" id="IPR043136">
    <property type="entry name" value="B30.2/SPRY_sf"/>
</dbReference>
<evidence type="ECO:0000313" key="2">
    <source>
        <dbReference type="EMBL" id="VUC35735.1"/>
    </source>
</evidence>
<comment type="caution">
    <text evidence="2">The sequence shown here is derived from an EMBL/GenBank/DDBJ whole genome shotgun (WGS) entry which is preliminary data.</text>
</comment>
<reference evidence="2 3" key="1">
    <citation type="submission" date="2019-06" db="EMBL/GenBank/DDBJ databases">
        <authorList>
            <person name="Broberg M."/>
        </authorList>
    </citation>
    <scope>NUCLEOTIDE SEQUENCE [LARGE SCALE GENOMIC DNA]</scope>
</reference>
<dbReference type="InterPro" id="IPR013320">
    <property type="entry name" value="ConA-like_dom_sf"/>
</dbReference>
<evidence type="ECO:0000259" key="1">
    <source>
        <dbReference type="PROSITE" id="PS50188"/>
    </source>
</evidence>
<dbReference type="Proteomes" id="UP000766486">
    <property type="component" value="Unassembled WGS sequence"/>
</dbReference>